<name>A0A0G4FJ00_9ALVE</name>
<reference evidence="3" key="1">
    <citation type="submission" date="2014-11" db="EMBL/GenBank/DDBJ databases">
        <authorList>
            <person name="Otto D Thomas"/>
            <person name="Naeem Raeece"/>
        </authorList>
    </citation>
    <scope>NUCLEOTIDE SEQUENCE</scope>
</reference>
<evidence type="ECO:0000313" key="3">
    <source>
        <dbReference type="EMBL" id="CEM13743.1"/>
    </source>
</evidence>
<feature type="domain" description="Retrotransposon gag" evidence="2">
    <location>
        <begin position="24"/>
        <end position="110"/>
    </location>
</feature>
<dbReference type="Pfam" id="PF03732">
    <property type="entry name" value="Retrotrans_gag"/>
    <property type="match status" value="1"/>
</dbReference>
<dbReference type="PhylomeDB" id="A0A0G4FJ00"/>
<dbReference type="AlphaFoldDB" id="A0A0G4FJ00"/>
<feature type="region of interest" description="Disordered" evidence="1">
    <location>
        <begin position="144"/>
        <end position="167"/>
    </location>
</feature>
<feature type="compositionally biased region" description="Polar residues" evidence="1">
    <location>
        <begin position="316"/>
        <end position="330"/>
    </location>
</feature>
<feature type="region of interest" description="Disordered" evidence="1">
    <location>
        <begin position="272"/>
        <end position="371"/>
    </location>
</feature>
<sequence>MDTNNYFTNVNVAPHRQLGLTKSFLCKELRDWFDLRMKRGMGFADWPALREVLRRRYNEKHERRKARKQVLSLRCTGTVDDYNKEFSLLTLKITNASEEDLVEDYIEGLPPGIIYETDRMEPATLNEAMEKALDSEIWLKQASSRSRSRWSRGPPSDPSPVIDPTGPAPMELCGVGVRPSRRLPPRYPLIPQTVWESRGRLNRCLLCGENTHMMAACRNGPQLPPHMRTIQTTSQSRSPWPPRASPGFTPFVPGFEATPGYPWPPPPYPSLPFPYPINQVTQPTGGRGRSGQRGDSPSSPMSPGRGFSFGDRRRTWSPSFGESPQPQPSGHQPARKAGSRRVAGVRTIRGQNENDETVVEPDLTVWDPDEM</sequence>
<organism evidence="3">
    <name type="scientific">Chromera velia CCMP2878</name>
    <dbReference type="NCBI Taxonomy" id="1169474"/>
    <lineage>
        <taxon>Eukaryota</taxon>
        <taxon>Sar</taxon>
        <taxon>Alveolata</taxon>
        <taxon>Colpodellida</taxon>
        <taxon>Chromeraceae</taxon>
        <taxon>Chromera</taxon>
    </lineage>
</organism>
<dbReference type="EMBL" id="CDMZ01000410">
    <property type="protein sequence ID" value="CEM13743.1"/>
    <property type="molecule type" value="Genomic_DNA"/>
</dbReference>
<evidence type="ECO:0000259" key="2">
    <source>
        <dbReference type="Pfam" id="PF03732"/>
    </source>
</evidence>
<dbReference type="VEuPathDB" id="CryptoDB:Cvel_17294"/>
<accession>A0A0G4FJ00</accession>
<protein>
    <recommendedName>
        <fullName evidence="2">Retrotransposon gag domain-containing protein</fullName>
    </recommendedName>
</protein>
<evidence type="ECO:0000256" key="1">
    <source>
        <dbReference type="SAM" id="MobiDB-lite"/>
    </source>
</evidence>
<gene>
    <name evidence="3" type="ORF">Cvel_17294</name>
</gene>
<dbReference type="InterPro" id="IPR005162">
    <property type="entry name" value="Retrotrans_gag_dom"/>
</dbReference>
<proteinExistence type="predicted"/>